<feature type="region of interest" description="Disordered" evidence="8">
    <location>
        <begin position="454"/>
        <end position="522"/>
    </location>
</feature>
<feature type="compositionally biased region" description="Basic and acidic residues" evidence="8">
    <location>
        <begin position="469"/>
        <end position="488"/>
    </location>
</feature>
<dbReference type="Proteomes" id="UP001225356">
    <property type="component" value="Unassembled WGS sequence"/>
</dbReference>
<keyword evidence="3" id="KW-0328">Glycosyltransferase</keyword>
<keyword evidence="2" id="KW-1003">Cell membrane</keyword>
<evidence type="ECO:0000256" key="6">
    <source>
        <dbReference type="ARBA" id="ARBA00022989"/>
    </source>
</evidence>
<organism evidence="10 11">
    <name type="scientific">Streptosporangium lutulentum</name>
    <dbReference type="NCBI Taxonomy" id="1461250"/>
    <lineage>
        <taxon>Bacteria</taxon>
        <taxon>Bacillati</taxon>
        <taxon>Actinomycetota</taxon>
        <taxon>Actinomycetes</taxon>
        <taxon>Streptosporangiales</taxon>
        <taxon>Streptosporangiaceae</taxon>
        <taxon>Streptosporangium</taxon>
    </lineage>
</organism>
<feature type="transmembrane region" description="Helical" evidence="9">
    <location>
        <begin position="124"/>
        <end position="145"/>
    </location>
</feature>
<evidence type="ECO:0008006" key="12">
    <source>
        <dbReference type="Google" id="ProtNLM"/>
    </source>
</evidence>
<dbReference type="EMBL" id="JAUSQU010000001">
    <property type="protein sequence ID" value="MDP9846101.1"/>
    <property type="molecule type" value="Genomic_DNA"/>
</dbReference>
<keyword evidence="5 9" id="KW-0812">Transmembrane</keyword>
<dbReference type="PANTHER" id="PTHR33908:SF11">
    <property type="entry name" value="MEMBRANE PROTEIN"/>
    <property type="match status" value="1"/>
</dbReference>
<feature type="transmembrane region" description="Helical" evidence="9">
    <location>
        <begin position="379"/>
        <end position="398"/>
    </location>
</feature>
<evidence type="ECO:0000256" key="8">
    <source>
        <dbReference type="SAM" id="MobiDB-lite"/>
    </source>
</evidence>
<feature type="transmembrane region" description="Helical" evidence="9">
    <location>
        <begin position="151"/>
        <end position="183"/>
    </location>
</feature>
<name>A0ABT9QH70_9ACTN</name>
<evidence type="ECO:0000256" key="1">
    <source>
        <dbReference type="ARBA" id="ARBA00004651"/>
    </source>
</evidence>
<evidence type="ECO:0000313" key="11">
    <source>
        <dbReference type="Proteomes" id="UP001225356"/>
    </source>
</evidence>
<feature type="compositionally biased region" description="Basic and acidic residues" evidence="8">
    <location>
        <begin position="555"/>
        <end position="591"/>
    </location>
</feature>
<keyword evidence="11" id="KW-1185">Reference proteome</keyword>
<evidence type="ECO:0000313" key="10">
    <source>
        <dbReference type="EMBL" id="MDP9846101.1"/>
    </source>
</evidence>
<feature type="transmembrane region" description="Helical" evidence="9">
    <location>
        <begin position="405"/>
        <end position="425"/>
    </location>
</feature>
<dbReference type="PANTHER" id="PTHR33908">
    <property type="entry name" value="MANNOSYLTRANSFERASE YKCB-RELATED"/>
    <property type="match status" value="1"/>
</dbReference>
<feature type="compositionally biased region" description="Basic and acidic residues" evidence="8">
    <location>
        <begin position="503"/>
        <end position="522"/>
    </location>
</feature>
<reference evidence="10 11" key="1">
    <citation type="submission" date="2023-07" db="EMBL/GenBank/DDBJ databases">
        <title>Sequencing the genomes of 1000 actinobacteria strains.</title>
        <authorList>
            <person name="Klenk H.-P."/>
        </authorList>
    </citation>
    <scope>NUCLEOTIDE SEQUENCE [LARGE SCALE GENOMIC DNA]</scope>
    <source>
        <strain evidence="10 11">DSM 46740</strain>
    </source>
</reference>
<evidence type="ECO:0000256" key="2">
    <source>
        <dbReference type="ARBA" id="ARBA00022475"/>
    </source>
</evidence>
<proteinExistence type="predicted"/>
<feature type="transmembrane region" description="Helical" evidence="9">
    <location>
        <begin position="190"/>
        <end position="208"/>
    </location>
</feature>
<gene>
    <name evidence="10" type="ORF">J2853_005312</name>
</gene>
<protein>
    <recommendedName>
        <fullName evidence="12">Dolichyl-phosphate-mannose-protein mannosyltransferase</fullName>
    </recommendedName>
</protein>
<accession>A0ABT9QH70</accession>
<evidence type="ECO:0000256" key="9">
    <source>
        <dbReference type="SAM" id="Phobius"/>
    </source>
</evidence>
<evidence type="ECO:0000256" key="7">
    <source>
        <dbReference type="ARBA" id="ARBA00023136"/>
    </source>
</evidence>
<keyword evidence="6 9" id="KW-1133">Transmembrane helix</keyword>
<dbReference type="InterPro" id="IPR050297">
    <property type="entry name" value="LipidA_mod_glycosyltrf_83"/>
</dbReference>
<keyword evidence="7 9" id="KW-0472">Membrane</keyword>
<keyword evidence="4" id="KW-0808">Transferase</keyword>
<evidence type="ECO:0000256" key="4">
    <source>
        <dbReference type="ARBA" id="ARBA00022679"/>
    </source>
</evidence>
<comment type="caution">
    <text evidence="10">The sequence shown here is derived from an EMBL/GenBank/DDBJ whole genome shotgun (WGS) entry which is preliminary data.</text>
</comment>
<feature type="transmembrane region" description="Helical" evidence="9">
    <location>
        <begin position="61"/>
        <end position="94"/>
    </location>
</feature>
<sequence length="663" mass="72759">MLRFLGAHWLFLAALLAGGGLRALAVLGYRPALWFWADSFVYLGGGLDPRPMESRPSGYSLFLWMLEPLSSVQAVVVVQHLLGLTVAACVYLLLRRLGGLPGWGATLAALPVLLDVHQVQLEHLVMADLLFQFLAVLAVTLLLWWRRPPVWVALLAGILLAAATVTRTIGLPLIAVALVGMLIRRAGWRAVTAATLAAAIGLGSYAVWFESEYGSYGLTRGNAFLWARTATFADCEKIKPTGPEAALCPTEPVGERPAPPVYIWDGASPLNKIKGTWAERDKLAGDFATQAILAQPLDFLRAGLTDVAYIFDWNRRVYPTPGPQSAYVFPDEVKPFSKGVASQGKTAEELTVAYQGTSGAPSMVEPYAGWLRAYQQNGFLRGPFLAVILLIGLVGVLMRLRRLGGAVLLPWAAGTMLLVLPPFIAAFDHRYVVPALPLLCLAAGLAFGARHERAEHEEAGHRSRHGRSRRDESPHEEPPHGEPPHEDLDPAGLGREAFQPARPHPEGFEGFEGFRHEGLRPDGFRPEVLRHERSRHEESQHGGFWQEGSLREETRHEGFWPEESRRGRFPRERSAAADVQADDRPQFRMPERPANLSDGVLVEPRHQFADVGRGRAAHSDPHTLIPYEPHANAAEPFDFFKGATERRDPGPGSPPPPPPSDGV</sequence>
<comment type="subcellular location">
    <subcellularLocation>
        <location evidence="1">Cell membrane</location>
        <topology evidence="1">Multi-pass membrane protein</topology>
    </subcellularLocation>
</comment>
<evidence type="ECO:0000256" key="3">
    <source>
        <dbReference type="ARBA" id="ARBA00022676"/>
    </source>
</evidence>
<feature type="region of interest" description="Disordered" evidence="8">
    <location>
        <begin position="555"/>
        <end position="663"/>
    </location>
</feature>
<evidence type="ECO:0000256" key="5">
    <source>
        <dbReference type="ARBA" id="ARBA00022692"/>
    </source>
</evidence>
<feature type="compositionally biased region" description="Pro residues" evidence="8">
    <location>
        <begin position="651"/>
        <end position="663"/>
    </location>
</feature>